<dbReference type="InterPro" id="IPR027275">
    <property type="entry name" value="PRC-brl_dom"/>
</dbReference>
<accession>A0A9X0QYM7</accession>
<dbReference type="AlphaFoldDB" id="A0A9X0QYM7"/>
<dbReference type="SUPFAM" id="SSF50346">
    <property type="entry name" value="PRC-barrel domain"/>
    <property type="match status" value="1"/>
</dbReference>
<dbReference type="RefSeq" id="WP_186769824.1">
    <property type="nucleotide sequence ID" value="NZ_JACOMF010000005.1"/>
</dbReference>
<dbReference type="PANTHER" id="PTHR36505">
    <property type="entry name" value="BLR1072 PROTEIN"/>
    <property type="match status" value="1"/>
</dbReference>
<dbReference type="PANTHER" id="PTHR36505:SF1">
    <property type="entry name" value="BLR1072 PROTEIN"/>
    <property type="match status" value="1"/>
</dbReference>
<sequence length="137" mass="14868">MAIGGTAVTPGSGAVAIEETAQLIAASKVAGTPVYNREGEHLGTIEDVMLDKRSGQVAYAILAFGGFLGIGERYHPLPWSVLEYDLSLGGYRVDLDRDRLEGAPSFAASEAPDWTDRAWGQRVYDYYGAQPYWLQVP</sequence>
<dbReference type="Gene3D" id="2.30.30.240">
    <property type="entry name" value="PRC-barrel domain"/>
    <property type="match status" value="1"/>
</dbReference>
<keyword evidence="3" id="KW-1185">Reference proteome</keyword>
<dbReference type="InterPro" id="IPR011033">
    <property type="entry name" value="PRC_barrel-like_sf"/>
</dbReference>
<name>A0A9X0QYM7_9PROT</name>
<comment type="caution">
    <text evidence="2">The sequence shown here is derived from an EMBL/GenBank/DDBJ whole genome shotgun (WGS) entry which is preliminary data.</text>
</comment>
<dbReference type="EMBL" id="JACOMF010000005">
    <property type="protein sequence ID" value="MBC4015062.1"/>
    <property type="molecule type" value="Genomic_DNA"/>
</dbReference>
<evidence type="ECO:0000313" key="2">
    <source>
        <dbReference type="EMBL" id="MBC4015062.1"/>
    </source>
</evidence>
<dbReference type="Proteomes" id="UP000600101">
    <property type="component" value="Unassembled WGS sequence"/>
</dbReference>
<evidence type="ECO:0000313" key="3">
    <source>
        <dbReference type="Proteomes" id="UP000600101"/>
    </source>
</evidence>
<protein>
    <submittedName>
        <fullName evidence="2">PRC-barrel domain-containing protein</fullName>
    </submittedName>
</protein>
<evidence type="ECO:0000259" key="1">
    <source>
        <dbReference type="Pfam" id="PF05239"/>
    </source>
</evidence>
<feature type="domain" description="PRC-barrel" evidence="1">
    <location>
        <begin position="24"/>
        <end position="99"/>
    </location>
</feature>
<proteinExistence type="predicted"/>
<dbReference type="Pfam" id="PF05239">
    <property type="entry name" value="PRC"/>
    <property type="match status" value="1"/>
</dbReference>
<organism evidence="2 3">
    <name type="scientific">Siccirubricoccus deserti</name>
    <dbReference type="NCBI Taxonomy" id="2013562"/>
    <lineage>
        <taxon>Bacteria</taxon>
        <taxon>Pseudomonadati</taxon>
        <taxon>Pseudomonadota</taxon>
        <taxon>Alphaproteobacteria</taxon>
        <taxon>Acetobacterales</taxon>
        <taxon>Roseomonadaceae</taxon>
        <taxon>Siccirubricoccus</taxon>
    </lineage>
</organism>
<reference evidence="2" key="1">
    <citation type="submission" date="2020-08" db="EMBL/GenBank/DDBJ databases">
        <authorList>
            <person name="Hu Y."/>
            <person name="Nguyen S.V."/>
            <person name="Li F."/>
            <person name="Fanning S."/>
        </authorList>
    </citation>
    <scope>NUCLEOTIDE SEQUENCE</scope>
    <source>
        <strain evidence="2">SYSU D8009</strain>
    </source>
</reference>
<gene>
    <name evidence="2" type="ORF">H7965_06960</name>
</gene>